<accession>A0A6J4NTV4</accession>
<protein>
    <submittedName>
        <fullName evidence="1">Uncharacterized protein</fullName>
    </submittedName>
</protein>
<dbReference type="EMBL" id="CADCTY010001954">
    <property type="protein sequence ID" value="CAA9396746.1"/>
    <property type="molecule type" value="Genomic_DNA"/>
</dbReference>
<name>A0A6J4NTV4_9CYAN</name>
<sequence>MLNKLLRAVAITAVLSVLSYSGFIEAKPAHLTLQPALPPVALKLTLP</sequence>
<dbReference type="AlphaFoldDB" id="A0A6J4NTV4"/>
<gene>
    <name evidence="1" type="ORF">AVDCRST_MAG94-5697</name>
</gene>
<organism evidence="1">
    <name type="scientific">uncultured Leptolyngbya sp</name>
    <dbReference type="NCBI Taxonomy" id="332963"/>
    <lineage>
        <taxon>Bacteria</taxon>
        <taxon>Bacillati</taxon>
        <taxon>Cyanobacteriota</taxon>
        <taxon>Cyanophyceae</taxon>
        <taxon>Leptolyngbyales</taxon>
        <taxon>Leptolyngbyaceae</taxon>
        <taxon>Leptolyngbya group</taxon>
        <taxon>Leptolyngbya</taxon>
        <taxon>environmental samples</taxon>
    </lineage>
</organism>
<evidence type="ECO:0000313" key="1">
    <source>
        <dbReference type="EMBL" id="CAA9396746.1"/>
    </source>
</evidence>
<proteinExistence type="predicted"/>
<reference evidence="1" key="1">
    <citation type="submission" date="2020-02" db="EMBL/GenBank/DDBJ databases">
        <authorList>
            <person name="Meier V. D."/>
        </authorList>
    </citation>
    <scope>NUCLEOTIDE SEQUENCE</scope>
    <source>
        <strain evidence="1">AVDCRST_MAG94</strain>
    </source>
</reference>